<evidence type="ECO:0000313" key="8">
    <source>
        <dbReference type="Proteomes" id="UP000604046"/>
    </source>
</evidence>
<dbReference type="GO" id="GO:0008270">
    <property type="term" value="F:zinc ion binding"/>
    <property type="evidence" value="ECO:0007669"/>
    <property type="project" value="UniProtKB-KW"/>
</dbReference>
<evidence type="ECO:0000256" key="1">
    <source>
        <dbReference type="ARBA" id="ARBA00022723"/>
    </source>
</evidence>
<keyword evidence="3" id="KW-0863">Zinc-finger</keyword>
<feature type="region of interest" description="Disordered" evidence="5">
    <location>
        <begin position="2689"/>
        <end position="2755"/>
    </location>
</feature>
<keyword evidence="2" id="KW-0677">Repeat</keyword>
<feature type="domain" description="NF-X1-type" evidence="6">
    <location>
        <begin position="2541"/>
        <end position="2557"/>
    </location>
</feature>
<feature type="region of interest" description="Disordered" evidence="5">
    <location>
        <begin position="370"/>
        <end position="406"/>
    </location>
</feature>
<evidence type="ECO:0000256" key="3">
    <source>
        <dbReference type="ARBA" id="ARBA00022771"/>
    </source>
</evidence>
<dbReference type="GO" id="GO:0004386">
    <property type="term" value="F:helicase activity"/>
    <property type="evidence" value="ECO:0007669"/>
    <property type="project" value="InterPro"/>
</dbReference>
<feature type="domain" description="NF-X1-type" evidence="6">
    <location>
        <begin position="2342"/>
        <end position="2364"/>
    </location>
</feature>
<comment type="caution">
    <text evidence="7">The sequence shown here is derived from an EMBL/GenBank/DDBJ whole genome shotgun (WGS) entry which is preliminary data.</text>
</comment>
<feature type="domain" description="NF-X1-type" evidence="6">
    <location>
        <begin position="2565"/>
        <end position="2591"/>
    </location>
</feature>
<dbReference type="Pfam" id="PF13086">
    <property type="entry name" value="AAA_11"/>
    <property type="match status" value="2"/>
</dbReference>
<feature type="compositionally biased region" description="Basic and acidic residues" evidence="5">
    <location>
        <begin position="2722"/>
        <end position="2731"/>
    </location>
</feature>
<gene>
    <name evidence="7" type="primary">znfx-1</name>
    <name evidence="7" type="ORF">SNAT2548_LOCUS33540</name>
</gene>
<dbReference type="OrthoDB" id="2423195at2759"/>
<dbReference type="Gene3D" id="3.40.50.300">
    <property type="entry name" value="P-loop containing nucleotide triphosphate hydrolases"/>
    <property type="match status" value="3"/>
</dbReference>
<dbReference type="SMART" id="SM00438">
    <property type="entry name" value="ZnF_NFX"/>
    <property type="match status" value="9"/>
</dbReference>
<feature type="domain" description="NF-X1-type" evidence="6">
    <location>
        <begin position="2256"/>
        <end position="2278"/>
    </location>
</feature>
<keyword evidence="1" id="KW-0479">Metal-binding</keyword>
<dbReference type="PANTHER" id="PTHR10887:SF341">
    <property type="entry name" value="NFX1-TYPE ZINC FINGER-CONTAINING PROTEIN 1"/>
    <property type="match status" value="1"/>
</dbReference>
<feature type="compositionally biased region" description="Basic and acidic residues" evidence="5">
    <location>
        <begin position="1568"/>
        <end position="1594"/>
    </location>
</feature>
<accession>A0A812UWX8</accession>
<evidence type="ECO:0000259" key="6">
    <source>
        <dbReference type="SMART" id="SM00438"/>
    </source>
</evidence>
<dbReference type="GO" id="GO:0031048">
    <property type="term" value="P:regulatory ncRNA-mediated heterochromatin formation"/>
    <property type="evidence" value="ECO:0007669"/>
    <property type="project" value="TreeGrafter"/>
</dbReference>
<evidence type="ECO:0000256" key="5">
    <source>
        <dbReference type="SAM" id="MobiDB-lite"/>
    </source>
</evidence>
<feature type="compositionally biased region" description="Basic and acidic residues" evidence="5">
    <location>
        <begin position="2700"/>
        <end position="2714"/>
    </location>
</feature>
<sequence length="2755" mass="306835">MHGYPWLPSAMRMGLARCRCSLPSGTSTTPDGLHVFESFILPSEHDALATCVSDTFASARKKCSIMQRDREKAHIPQPASVKSHAHNLPSEEYYVPLRLQLGPNSAELSSAYFPKYGDEGHELMYFSKGSLQSLPPFAREFIHTKVAALNPLVSVTGKWRLTLNHYRPQGAPSPAEGPAIRPGFPYHKDLPANGDVTMILTLCARGDLELVPEAEPDRPPTLVQLQPGSLILLSGEVKYYSRARLNNRWHDLQDIHFFLDRVTKHGGLEIKAGDAVRCWLKESRGGSPSLLSKDSEKVGSTGADASLEAGDVRLSQAQREAADGEVPGRLNQLASQEGRVLLGCLAGSFGALAPKDLLASAMHPQWSALSDIPEPSKAADISMGTGTPEAQRAHASHDAQSSAELPKQKRAFCAERAYAEQVMREHVDLRAKAPSRVEQQPVKDVFFTHARVSEQFKNGLSLAKLLGDFRRGRVNPAVDPRLQLEVCKLRGKMRSLNNRRLWVLKEFQREQDSQTGCEVRVSTNVHTLCRGTAKFIQSHCRHSTRDQSAVHPEAREARATLHDIATAQTEAGLVCDWALMELAEIQRRVPVSELTCAGIAPEPKEKRRRVSSNMLPTTTGTNLDRDSSEFSCFKDLVDVVRFESRLHVVDQNVFNTLQDFRFVETVLVIPLCPWTAKLVLANSSVNDGASVEVRGAIAQDAGWTLERIVGLLLEMANHVWQSPQAPRIFQILAASRLLGERCALISAIRSPERPPEMSQNVWPFLQHLMKVQPSSFESALPACRFLCEKPPESLEFSNGVRTSQLLDLLSSASTVLSSGRADVTDASWYSMPLVPSSTELRQQKMRILPDGRRRNATSRALPVVRQIGSYKSLGNYLDTYFRLLREDCTAAIRGSLADVRDQGKDAETARRDGNAFRATLKGFTVGHSVEGVVDSRIKAVLQIEPLLTRAQWNFRATKCFMNGNLVACICDEDFDSPIWMLAARRELGRSNGTLALDFYVDARGSSQASVEAKQLAHLWGARRLTLIASPTYFRSFEPILRRLQATEVEGLPFLEELVHCETTERRPSSLCAADSVDRKLVFSAPDLQSESSYQVVGISTPTEMRAVTLLPSETRIACPSGRQLFDIRWNELTKKFRIRNQAGHQILVVSHGQHGEGTACHPANSFGCEEIDDEAEPGIVNVVHAGNDIHVPFCCDVVIQTEPSKELRYRVLPLRGTVQQLCLELEDAITAAREATSTPGTTWDQSQLRAAHHALHCRVSLIQGPPGTGKTFIGYKLLEMLMKKSRVLVLTYKNHALDDFLQHCVEGQYTDQMARIGRNSTDSAELQAQQDPATKDLRTHLFQSKVDVNGRQRELLAALERFRNRGVHTVDTFLSNVNGQQLLQLCRGCRRQSTNIEWLRWKLDEYSNSLSNWAHDLPRMLCSDAQLDDMDLGSLETSNLHEDCRWMRSALAEVLDEWYPDQATVTEAAETLLHDAGPAHPEEPEQVMTAHGYEIIEVRTPEEWAKVAPALDNNLRAERAVHLRADAVIDKGWVLRELMDPASGMPVQLTSAQLPVSLCFEADDEAEREMQAEIEAERSNSAGDTREGLSKDEWQSLVPREPSFQRGQPHIRLTSHAVLQRAVDDKHHGISDAPNLFRLSEMSRAHVVVHHIARQAAACLKDLEIALTALTQACEEEESTDVAFSQSARALQGKRVIGMTITGASINSAIISQLKPDVVLVEEAAEVLEPQILAVLGPWVKHLIMIGDHRQLPPPVETYALRQNNLFDVSMMERLLFNGLPNVELQAQGRMLPSLSKLLRPIYPKLGDNTRVTSKLAAPACVASEVFFWHCPHPEEDGERSHTNRSECDRAVQLVRFFISQGYKPKQITVLAPYQGQVAMISRTLRDEIPKFLAEMGEKQRLAAFSARIDPTLLKRGNRVDITAATIRQERVVPLDDKPAQPGRYVATPKGDRSTLASQELLEVQLEPDAVQPDQMPDVSSIDRYQGAENDIVIVSLVRSNKQNKLGFLGTDDGKNRMCVAQSRSRCGLYLIGNEECLRSSPHWRELLDLLQERGCLGTKFPQRCPRHPHVHKDALEAEHVCTTQSAVCGVLCGAQFGCGIATHTCKRPCHPEEDGNSHSASRCDHLSKLVFGCSETPQHEFQMPCFDRNKFILCPYKERLSCRRFASHELWRKCGQARDDVLRSCMRNCEAQLGCGHQCPKKCSEPCIQEAECREKTNFDCPSFPEHRKMRLACNTPAAEIAASCRDRCSRKLPCRHFCPKRCGEECATECQKPCQTKLRCGHLCPKKCFELCIQEAECRETKDFDCPSFPGHRKIRLACNTARAEIAASCKDQCSRQLRCGHFCPRRCGEECATECQEPCQTQLGCGHLCPKKCFELCIQEAECRETKDFDCPSFPGHRKIRLACNTARAEIAASCKDQCSRQLRCGHFCPRRCGEECATECQEPCQTQLGCGHLCPKKCFEPCIQEAECREKKDFDCPSFPEKHCKMQLPCNSTVEEVAASCRDRCSRKLPCEHSCPNYCGEPCATTCQKRCGAHLLCGHTCSRRCGEECKCEAVCEYQLSCGHLCQNVCSECDGSHDPSSCVQKCREKLPCGHLCGRQCREPCGPVCLDCDAGLKLNAKPPTKPPAKARPATKPMPRPPTANNQVRPTAKARPRTKSFPPRAESNDDVSIPSAASSADYYEQLQQERQQRLLKMQQAREKGEAEHGKGSRDAGSGHSGHGEASDKGVGKGKKGQKTRPIDDRPELKRKRPS</sequence>
<dbReference type="InterPro" id="IPR027417">
    <property type="entry name" value="P-loop_NTPase"/>
</dbReference>
<protein>
    <submittedName>
        <fullName evidence="7">Znfx-1 protein</fullName>
    </submittedName>
</protein>
<evidence type="ECO:0000256" key="2">
    <source>
        <dbReference type="ARBA" id="ARBA00022737"/>
    </source>
</evidence>
<feature type="region of interest" description="Disordered" evidence="5">
    <location>
        <begin position="285"/>
        <end position="309"/>
    </location>
</feature>
<feature type="domain" description="NF-X1-type" evidence="6">
    <location>
        <begin position="2428"/>
        <end position="2450"/>
    </location>
</feature>
<feature type="domain" description="NF-X1-type" evidence="6">
    <location>
        <begin position="2595"/>
        <end position="2613"/>
    </location>
</feature>
<feature type="domain" description="NF-X1-type" evidence="6">
    <location>
        <begin position="2196"/>
        <end position="2216"/>
    </location>
</feature>
<dbReference type="SUPFAM" id="SSF52540">
    <property type="entry name" value="P-loop containing nucleoside triphosphate hydrolases"/>
    <property type="match status" value="1"/>
</dbReference>
<dbReference type="InterPro" id="IPR041679">
    <property type="entry name" value="DNA2/NAM7-like_C"/>
</dbReference>
<name>A0A812UWX8_9DINO</name>
<keyword evidence="8" id="KW-1185">Reference proteome</keyword>
<dbReference type="PANTHER" id="PTHR10887">
    <property type="entry name" value="DNA2/NAM7 HELICASE FAMILY"/>
    <property type="match status" value="1"/>
</dbReference>
<dbReference type="EMBL" id="CAJNDS010002761">
    <property type="protein sequence ID" value="CAE7588550.1"/>
    <property type="molecule type" value="Genomic_DNA"/>
</dbReference>
<dbReference type="GO" id="GO:0031380">
    <property type="term" value="C:nuclear RNA-directed RNA polymerase complex"/>
    <property type="evidence" value="ECO:0007669"/>
    <property type="project" value="TreeGrafter"/>
</dbReference>
<evidence type="ECO:0000313" key="7">
    <source>
        <dbReference type="EMBL" id="CAE7588550.1"/>
    </source>
</evidence>
<keyword evidence="4" id="KW-0862">Zinc</keyword>
<dbReference type="InterPro" id="IPR041677">
    <property type="entry name" value="DNA2/NAM7_AAA_11"/>
</dbReference>
<feature type="region of interest" description="Disordered" evidence="5">
    <location>
        <begin position="1568"/>
        <end position="1597"/>
    </location>
</feature>
<dbReference type="CDD" id="cd18808">
    <property type="entry name" value="SF1_C_Upf1"/>
    <property type="match status" value="1"/>
</dbReference>
<reference evidence="7" key="1">
    <citation type="submission" date="2021-02" db="EMBL/GenBank/DDBJ databases">
        <authorList>
            <person name="Dougan E. K."/>
            <person name="Rhodes N."/>
            <person name="Thang M."/>
            <person name="Chan C."/>
        </authorList>
    </citation>
    <scope>NUCLEOTIDE SEQUENCE</scope>
</reference>
<organism evidence="7 8">
    <name type="scientific">Symbiodinium natans</name>
    <dbReference type="NCBI Taxonomy" id="878477"/>
    <lineage>
        <taxon>Eukaryota</taxon>
        <taxon>Sar</taxon>
        <taxon>Alveolata</taxon>
        <taxon>Dinophyceae</taxon>
        <taxon>Suessiales</taxon>
        <taxon>Symbiodiniaceae</taxon>
        <taxon>Symbiodinium</taxon>
    </lineage>
</organism>
<dbReference type="InterPro" id="IPR045055">
    <property type="entry name" value="DNA2/NAM7-like"/>
</dbReference>
<proteinExistence type="predicted"/>
<feature type="domain" description="NF-X1-type" evidence="6">
    <location>
        <begin position="2454"/>
        <end position="2474"/>
    </location>
</feature>
<dbReference type="InterPro" id="IPR047187">
    <property type="entry name" value="SF1_C_Upf1"/>
</dbReference>
<feature type="domain" description="NF-X1-type" evidence="6">
    <location>
        <begin position="2099"/>
        <end position="2126"/>
    </location>
</feature>
<dbReference type="InterPro" id="IPR000967">
    <property type="entry name" value="Znf_NFX1"/>
</dbReference>
<feature type="compositionally biased region" description="Low complexity" evidence="5">
    <location>
        <begin position="2689"/>
        <end position="2699"/>
    </location>
</feature>
<dbReference type="Proteomes" id="UP000604046">
    <property type="component" value="Unassembled WGS sequence"/>
</dbReference>
<feature type="region of interest" description="Disordered" evidence="5">
    <location>
        <begin position="2623"/>
        <end position="2674"/>
    </location>
</feature>
<evidence type="ECO:0000256" key="4">
    <source>
        <dbReference type="ARBA" id="ARBA00022833"/>
    </source>
</evidence>
<dbReference type="Pfam" id="PF13087">
    <property type="entry name" value="AAA_12"/>
    <property type="match status" value="2"/>
</dbReference>